<protein>
    <submittedName>
        <fullName evidence="1">Ribonuclease activity regulator RraA</fullName>
    </submittedName>
</protein>
<name>A0ABY5XQ91_RHISU</name>
<dbReference type="PANTHER" id="PTHR33254:SF16">
    <property type="entry name" value="BLR3842 PROTEIN"/>
    <property type="match status" value="1"/>
</dbReference>
<keyword evidence="1" id="KW-0614">Plasmid</keyword>
<proteinExistence type="predicted"/>
<geneLocation type="plasmid" evidence="1 2">
    <name>pWSM1592_1</name>
</geneLocation>
<keyword evidence="2" id="KW-1185">Reference proteome</keyword>
<gene>
    <name evidence="1" type="ORF">N2599_28590</name>
</gene>
<dbReference type="InterPro" id="IPR005493">
    <property type="entry name" value="RraA/RraA-like"/>
</dbReference>
<accession>A0ABY5XQ91</accession>
<organism evidence="1 2">
    <name type="scientific">Rhizobium sullae</name>
    <name type="common">Rhizobium hedysari</name>
    <dbReference type="NCBI Taxonomy" id="50338"/>
    <lineage>
        <taxon>Bacteria</taxon>
        <taxon>Pseudomonadati</taxon>
        <taxon>Pseudomonadota</taxon>
        <taxon>Alphaproteobacteria</taxon>
        <taxon>Hyphomicrobiales</taxon>
        <taxon>Rhizobiaceae</taxon>
        <taxon>Rhizobium/Agrobacterium group</taxon>
        <taxon>Rhizobium</taxon>
    </lineage>
</organism>
<reference evidence="1" key="1">
    <citation type="submission" date="2022-09" db="EMBL/GenBank/DDBJ databases">
        <title>Australian commercial rhizobial inoculants.</title>
        <authorList>
            <person name="Kohlmeier M.G."/>
            <person name="O'Hara G.W."/>
            <person name="Colombi E."/>
            <person name="Ramsay J.P."/>
            <person name="Terpolilli J."/>
        </authorList>
    </citation>
    <scope>NUCLEOTIDE SEQUENCE</scope>
    <source>
        <strain evidence="1">WSM1592</strain>
        <plasmid evidence="1">pWSM1592_1</plasmid>
    </source>
</reference>
<dbReference type="PANTHER" id="PTHR33254">
    <property type="entry name" value="4-HYDROXY-4-METHYL-2-OXOGLUTARATE ALDOLASE 3-RELATED"/>
    <property type="match status" value="1"/>
</dbReference>
<dbReference type="Proteomes" id="UP001060123">
    <property type="component" value="Plasmid pWSM1592_1"/>
</dbReference>
<evidence type="ECO:0000313" key="1">
    <source>
        <dbReference type="EMBL" id="UWU16799.1"/>
    </source>
</evidence>
<dbReference type="Gene3D" id="3.50.30.40">
    <property type="entry name" value="Ribonuclease E inhibitor RraA/RraA-like"/>
    <property type="match status" value="1"/>
</dbReference>
<dbReference type="Pfam" id="PF03737">
    <property type="entry name" value="RraA-like"/>
    <property type="match status" value="1"/>
</dbReference>
<dbReference type="EMBL" id="CP104144">
    <property type="protein sequence ID" value="UWU16799.1"/>
    <property type="molecule type" value="Genomic_DNA"/>
</dbReference>
<dbReference type="CDD" id="cd16841">
    <property type="entry name" value="RraA_family"/>
    <property type="match status" value="1"/>
</dbReference>
<sequence length="240" mass="25946">MTALEPLVYAKLLRTNSASLSTLLLKRGLRNTAVRGVRPLSNVNKPMIGPAVTVRYIPAREDIDGSTYSSDPSNYQRKAIDTIADGHILVFDCRSMAEVAGIGAMLARRLIYRNAAGVVLDGGVRDTADIAKLGLPTYCMGPAAPANLVAHHASDMNQPIACGGVAVYPDDIIFGDGEAVIVIPRKYVEEIADEAVAMEEQEEFLKSEIESGKSTLGVYPPNAETLERYRAWKQARAEVI</sequence>
<dbReference type="RefSeq" id="WP_027510424.1">
    <property type="nucleotide sequence ID" value="NZ_CP104144.1"/>
</dbReference>
<evidence type="ECO:0000313" key="2">
    <source>
        <dbReference type="Proteomes" id="UP001060123"/>
    </source>
</evidence>
<dbReference type="InterPro" id="IPR036704">
    <property type="entry name" value="RraA/RraA-like_sf"/>
</dbReference>
<dbReference type="NCBIfam" id="NF006093">
    <property type="entry name" value="PRK08245.1"/>
    <property type="match status" value="1"/>
</dbReference>
<dbReference type="SUPFAM" id="SSF89562">
    <property type="entry name" value="RraA-like"/>
    <property type="match status" value="1"/>
</dbReference>